<dbReference type="EMBL" id="AP018448">
    <property type="protein sequence ID" value="BBC36316.1"/>
    <property type="molecule type" value="Genomic_DNA"/>
</dbReference>
<evidence type="ECO:0000313" key="3">
    <source>
        <dbReference type="Proteomes" id="UP001321542"/>
    </source>
</evidence>
<dbReference type="Proteomes" id="UP001321542">
    <property type="component" value="Chromosome"/>
</dbReference>
<reference evidence="2 3" key="2">
    <citation type="journal article" date="2023" name="ChemBioChem">
        <title>Acyltransferase Domain Exchange between Two Independent Type I Polyketide Synthases in the Same Producer Strain of Macrolide Antibiotics.</title>
        <authorList>
            <person name="Kudo F."/>
            <person name="Kishikawa K."/>
            <person name="Tsuboi K."/>
            <person name="Kido T."/>
            <person name="Usui T."/>
            <person name="Hashimoto J."/>
            <person name="Shin-Ya K."/>
            <person name="Miyanaga A."/>
            <person name="Eguchi T."/>
        </authorList>
    </citation>
    <scope>NUCLEOTIDE SEQUENCE [LARGE SCALE GENOMIC DNA]</scope>
    <source>
        <strain evidence="2 3">A-8890</strain>
    </source>
</reference>
<feature type="compositionally biased region" description="Basic and acidic residues" evidence="1">
    <location>
        <begin position="88"/>
        <end position="102"/>
    </location>
</feature>
<gene>
    <name evidence="2" type="ORF">SGFS_076100</name>
</gene>
<protein>
    <submittedName>
        <fullName evidence="2">Uncharacterized protein</fullName>
    </submittedName>
</protein>
<evidence type="ECO:0000256" key="1">
    <source>
        <dbReference type="SAM" id="MobiDB-lite"/>
    </source>
</evidence>
<keyword evidence="3" id="KW-1185">Reference proteome</keyword>
<organism evidence="2 3">
    <name type="scientific">Streptomyces graminofaciens</name>
    <dbReference type="NCBI Taxonomy" id="68212"/>
    <lineage>
        <taxon>Bacteria</taxon>
        <taxon>Bacillati</taxon>
        <taxon>Actinomycetota</taxon>
        <taxon>Actinomycetes</taxon>
        <taxon>Kitasatosporales</taxon>
        <taxon>Streptomycetaceae</taxon>
        <taxon>Streptomyces</taxon>
    </lineage>
</organism>
<reference evidence="2 3" key="1">
    <citation type="journal article" date="2010" name="ChemBioChem">
        <title>Cloning and characterization of the biosynthetic gene cluster of 16-membered macrolide antibiotic FD-891: involvement of a dual functional cytochrome P450 monooxygenase catalyzing epoxidation and hydroxylation.</title>
        <authorList>
            <person name="Kudo F."/>
            <person name="Motegi A."/>
            <person name="Mizoue K."/>
            <person name="Eguchi T."/>
        </authorList>
    </citation>
    <scope>NUCLEOTIDE SEQUENCE [LARGE SCALE GENOMIC DNA]</scope>
    <source>
        <strain evidence="2 3">A-8890</strain>
    </source>
</reference>
<sequence>MTTISRTRSPIASHVDQFSSTQLAALVALSWASWSEGTAGVVEVSEGEGDGDGDSAASRADRDDADDTGDTAVPPGAISALRYGGQDPSDHGKVTERADPPH</sequence>
<feature type="region of interest" description="Disordered" evidence="1">
    <location>
        <begin position="40"/>
        <end position="102"/>
    </location>
</feature>
<proteinExistence type="predicted"/>
<accession>A0ABM7FJ93</accession>
<evidence type="ECO:0000313" key="2">
    <source>
        <dbReference type="EMBL" id="BBC36316.1"/>
    </source>
</evidence>
<name>A0ABM7FJ93_9ACTN</name>